<organism evidence="7 8">
    <name type="scientific">Dictyocaulus viviparus</name>
    <name type="common">Bovine lungworm</name>
    <dbReference type="NCBI Taxonomy" id="29172"/>
    <lineage>
        <taxon>Eukaryota</taxon>
        <taxon>Metazoa</taxon>
        <taxon>Ecdysozoa</taxon>
        <taxon>Nematoda</taxon>
        <taxon>Chromadorea</taxon>
        <taxon>Rhabditida</taxon>
        <taxon>Rhabditina</taxon>
        <taxon>Rhabditomorpha</taxon>
        <taxon>Strongyloidea</taxon>
        <taxon>Metastrongylidae</taxon>
        <taxon>Dictyocaulus</taxon>
    </lineage>
</organism>
<dbReference type="Pfam" id="PF00916">
    <property type="entry name" value="Sulfate_transp"/>
    <property type="match status" value="1"/>
</dbReference>
<evidence type="ECO:0000256" key="5">
    <source>
        <dbReference type="SAM" id="Phobius"/>
    </source>
</evidence>
<name>A0A0D8XS65_DICVI</name>
<feature type="transmembrane region" description="Helical" evidence="5">
    <location>
        <begin position="70"/>
        <end position="94"/>
    </location>
</feature>
<protein>
    <recommendedName>
        <fullName evidence="6">SLC26A/SulP transporter domain-containing protein</fullName>
    </recommendedName>
</protein>
<comment type="subcellular location">
    <subcellularLocation>
        <location evidence="1">Membrane</location>
        <topology evidence="1">Multi-pass membrane protein</topology>
    </subcellularLocation>
</comment>
<evidence type="ECO:0000259" key="6">
    <source>
        <dbReference type="Pfam" id="PF00916"/>
    </source>
</evidence>
<dbReference type="OrthoDB" id="5857658at2759"/>
<keyword evidence="4 5" id="KW-0472">Membrane</keyword>
<sequence>MNYRRGKLTRVAECWRSPKSIGDHLRHLQTSLIQLSPSYLFFTGYQGTISDRISYTTLLEELRYDIRSNLLHDIIGGITVGIMHVPQGIAYALLAGVDPVIGLYTSFFPVLTYMIFGTSRHCSTGSFAVVALMTGKAVHRITASSNTMDINSSDRTNTTTAHNPTHVASTLTIFIGIIQVVAASLGLDFTTTYFSDELVGGFTTGASMHVFITQLKDILGINSIQRRDGIANAILIGTAASCAPPNRLEEAHYCIEPLLFVAGKINVNAKL</sequence>
<dbReference type="GO" id="GO:0008271">
    <property type="term" value="F:secondary active sulfate transmembrane transporter activity"/>
    <property type="evidence" value="ECO:0007669"/>
    <property type="project" value="InterPro"/>
</dbReference>
<dbReference type="InterPro" id="IPR001902">
    <property type="entry name" value="SLC26A/SulP_fam"/>
</dbReference>
<feature type="domain" description="SLC26A/SulP transporter" evidence="6">
    <location>
        <begin position="70"/>
        <end position="230"/>
    </location>
</feature>
<dbReference type="PROSITE" id="PS01130">
    <property type="entry name" value="SLC26A"/>
    <property type="match status" value="1"/>
</dbReference>
<gene>
    <name evidence="7" type="ORF">DICVIV_06421</name>
</gene>
<dbReference type="Proteomes" id="UP000053766">
    <property type="component" value="Unassembled WGS sequence"/>
</dbReference>
<dbReference type="GO" id="GO:0016020">
    <property type="term" value="C:membrane"/>
    <property type="evidence" value="ECO:0007669"/>
    <property type="project" value="UniProtKB-SubCell"/>
</dbReference>
<evidence type="ECO:0000256" key="3">
    <source>
        <dbReference type="ARBA" id="ARBA00022989"/>
    </source>
</evidence>
<evidence type="ECO:0000256" key="4">
    <source>
        <dbReference type="ARBA" id="ARBA00023136"/>
    </source>
</evidence>
<dbReference type="STRING" id="29172.A0A0D8XS65"/>
<evidence type="ECO:0000256" key="1">
    <source>
        <dbReference type="ARBA" id="ARBA00004141"/>
    </source>
</evidence>
<accession>A0A0D8XS65</accession>
<dbReference type="AlphaFoldDB" id="A0A0D8XS65"/>
<proteinExistence type="predicted"/>
<evidence type="ECO:0000313" key="7">
    <source>
        <dbReference type="EMBL" id="KJH47483.1"/>
    </source>
</evidence>
<evidence type="ECO:0000256" key="2">
    <source>
        <dbReference type="ARBA" id="ARBA00022692"/>
    </source>
</evidence>
<keyword evidence="8" id="KW-1185">Reference proteome</keyword>
<keyword evidence="3 5" id="KW-1133">Transmembrane helix</keyword>
<evidence type="ECO:0000313" key="8">
    <source>
        <dbReference type="Proteomes" id="UP000053766"/>
    </source>
</evidence>
<dbReference type="InterPro" id="IPR018045">
    <property type="entry name" value="S04_transporter_CS"/>
</dbReference>
<dbReference type="EMBL" id="KN716305">
    <property type="protein sequence ID" value="KJH47483.1"/>
    <property type="molecule type" value="Genomic_DNA"/>
</dbReference>
<dbReference type="InterPro" id="IPR011547">
    <property type="entry name" value="SLC26A/SulP_dom"/>
</dbReference>
<feature type="transmembrane region" description="Helical" evidence="5">
    <location>
        <begin position="100"/>
        <end position="116"/>
    </location>
</feature>
<keyword evidence="2 5" id="KW-0812">Transmembrane</keyword>
<dbReference type="PANTHER" id="PTHR11814">
    <property type="entry name" value="SULFATE TRANSPORTER"/>
    <property type="match status" value="1"/>
</dbReference>
<reference evidence="7" key="1">
    <citation type="submission" date="2013-11" db="EMBL/GenBank/DDBJ databases">
        <title>Draft genome of the bovine lungworm Dictyocaulus viviparus.</title>
        <authorList>
            <person name="Mitreva M."/>
        </authorList>
    </citation>
    <scope>NUCLEOTIDE SEQUENCE [LARGE SCALE GENOMIC DNA]</scope>
    <source>
        <strain evidence="7">HannoverDv2000</strain>
    </source>
</reference>